<keyword evidence="3" id="KW-0997">Cell inner membrane</keyword>
<dbReference type="EMBL" id="JBEPLS010000015">
    <property type="protein sequence ID" value="MET3605318.1"/>
    <property type="molecule type" value="Genomic_DNA"/>
</dbReference>
<dbReference type="SUPFAM" id="SSF53649">
    <property type="entry name" value="Alkaline phosphatase-like"/>
    <property type="match status" value="1"/>
</dbReference>
<evidence type="ECO:0000256" key="5">
    <source>
        <dbReference type="ARBA" id="ARBA00022692"/>
    </source>
</evidence>
<dbReference type="InterPro" id="IPR040423">
    <property type="entry name" value="PEA_transferase"/>
</dbReference>
<dbReference type="PANTHER" id="PTHR30443">
    <property type="entry name" value="INNER MEMBRANE PROTEIN"/>
    <property type="match status" value="1"/>
</dbReference>
<evidence type="ECO:0000256" key="2">
    <source>
        <dbReference type="ARBA" id="ARBA00022475"/>
    </source>
</evidence>
<dbReference type="InterPro" id="IPR012549">
    <property type="entry name" value="EptA-like_N"/>
</dbReference>
<dbReference type="InterPro" id="IPR058130">
    <property type="entry name" value="PEA_transf_C"/>
</dbReference>
<dbReference type="InterPro" id="IPR000917">
    <property type="entry name" value="Sulfatase_N"/>
</dbReference>
<feature type="transmembrane region" description="Helical" evidence="8">
    <location>
        <begin position="131"/>
        <end position="150"/>
    </location>
</feature>
<protein>
    <submittedName>
        <fullName evidence="11">Lipid A ethanolaminephosphotransferase</fullName>
        <ecNumber evidence="11">2.7.8.-</ecNumber>
    </submittedName>
</protein>
<dbReference type="CDD" id="cd16017">
    <property type="entry name" value="LptA"/>
    <property type="match status" value="1"/>
</dbReference>
<keyword evidence="12" id="KW-1185">Reference proteome</keyword>
<evidence type="ECO:0000256" key="6">
    <source>
        <dbReference type="ARBA" id="ARBA00022989"/>
    </source>
</evidence>
<evidence type="ECO:0000259" key="10">
    <source>
        <dbReference type="Pfam" id="PF08019"/>
    </source>
</evidence>
<evidence type="ECO:0000259" key="9">
    <source>
        <dbReference type="Pfam" id="PF00884"/>
    </source>
</evidence>
<dbReference type="Gene3D" id="3.40.720.10">
    <property type="entry name" value="Alkaline Phosphatase, subunit A"/>
    <property type="match status" value="1"/>
</dbReference>
<evidence type="ECO:0000313" key="12">
    <source>
        <dbReference type="Proteomes" id="UP001549111"/>
    </source>
</evidence>
<reference evidence="11 12" key="1">
    <citation type="submission" date="2024-06" db="EMBL/GenBank/DDBJ databases">
        <title>Genomic Encyclopedia of Type Strains, Phase IV (KMG-IV): sequencing the most valuable type-strain genomes for metagenomic binning, comparative biology and taxonomic classification.</title>
        <authorList>
            <person name="Goeker M."/>
        </authorList>
    </citation>
    <scope>NUCLEOTIDE SEQUENCE [LARGE SCALE GENOMIC DNA]</scope>
    <source>
        <strain evidence="11 12">D-501</strain>
    </source>
</reference>
<dbReference type="Pfam" id="PF00884">
    <property type="entry name" value="Sulfatase"/>
    <property type="match status" value="1"/>
</dbReference>
<comment type="caution">
    <text evidence="11">The sequence shown here is derived from an EMBL/GenBank/DDBJ whole genome shotgun (WGS) entry which is preliminary data.</text>
</comment>
<feature type="transmembrane region" description="Helical" evidence="8">
    <location>
        <begin position="90"/>
        <end position="111"/>
    </location>
</feature>
<evidence type="ECO:0000256" key="3">
    <source>
        <dbReference type="ARBA" id="ARBA00022519"/>
    </source>
</evidence>
<sequence>MNLFAFFALPAPMRLPPSWRRSWSSEGLLLAVSVFWLLSANDTFLHRALEGRLPTQPESWLFGSTLALAQVALHFLLLGLLCHGRALRPLLALLMLVAAGGAHFIDAFGVCLDASMLRNALRTDPAEAGELIGPALLASLLFKGALPAALMWRVPLRRLPFWRALGRRALWLLGALLLLLAAILIEFRPLSSMMRNHRDLRYLVTPANLVWSTGSVLAADLRGAARPRQPIGLDARPGPAMAARTRPLRVVLVVGETARAANWGLNGHARQTTPELAAVPGLINFPQTSSCGTNTEVSVPCMFAPVGRRDYDEDRIRGSESLLHVLARAGVDVLWRDNQSGCKGVCEGLPSEEMVRLDPPGLCAEGRCLDEALLVGLDERLASARGSGLIVLHMLGNHGPSYFRRYPERFARFQPACQSDDLRQCDSAAIANAYDNALLYTDHVLATLIARLQAQAQSSQVDTAMIYLSDHGESLGESNLFLHGLPWAIAPEVQKRVPMVMWFSDGLARQERLDLDCLRRRAAQPAAHDHLFHTLLGLLDVRTALHEPALDLLAGCRRS</sequence>
<evidence type="ECO:0000256" key="8">
    <source>
        <dbReference type="SAM" id="Phobius"/>
    </source>
</evidence>
<keyword evidence="4 11" id="KW-0808">Transferase</keyword>
<feature type="transmembrane region" description="Helical" evidence="8">
    <location>
        <begin position="59"/>
        <end position="78"/>
    </location>
</feature>
<evidence type="ECO:0000256" key="1">
    <source>
        <dbReference type="ARBA" id="ARBA00004429"/>
    </source>
</evidence>
<organism evidence="11 12">
    <name type="scientific">Sphaerotilus sulfidivorans</name>
    <dbReference type="NCBI Taxonomy" id="639200"/>
    <lineage>
        <taxon>Bacteria</taxon>
        <taxon>Pseudomonadati</taxon>
        <taxon>Pseudomonadota</taxon>
        <taxon>Betaproteobacteria</taxon>
        <taxon>Burkholderiales</taxon>
        <taxon>Sphaerotilaceae</taxon>
        <taxon>Sphaerotilus</taxon>
    </lineage>
</organism>
<evidence type="ECO:0000256" key="7">
    <source>
        <dbReference type="ARBA" id="ARBA00023136"/>
    </source>
</evidence>
<keyword evidence="2" id="KW-1003">Cell membrane</keyword>
<dbReference type="Pfam" id="PF08019">
    <property type="entry name" value="EptA_B_N"/>
    <property type="match status" value="1"/>
</dbReference>
<keyword evidence="5 8" id="KW-0812">Transmembrane</keyword>
<keyword evidence="7 8" id="KW-0472">Membrane</keyword>
<feature type="domain" description="Phosphoethanolamine transferase N-terminal" evidence="10">
    <location>
        <begin position="71"/>
        <end position="219"/>
    </location>
</feature>
<comment type="subcellular location">
    <subcellularLocation>
        <location evidence="1">Cell inner membrane</location>
        <topology evidence="1">Multi-pass membrane protein</topology>
    </subcellularLocation>
</comment>
<feature type="transmembrane region" description="Helical" evidence="8">
    <location>
        <begin position="170"/>
        <end position="188"/>
    </location>
</feature>
<dbReference type="EC" id="2.7.8.-" evidence="11"/>
<gene>
    <name evidence="11" type="ORF">ABIC99_003147</name>
</gene>
<dbReference type="Proteomes" id="UP001549111">
    <property type="component" value="Unassembled WGS sequence"/>
</dbReference>
<name>A0ABV2IQV8_9BURK</name>
<dbReference type="GO" id="GO:0016740">
    <property type="term" value="F:transferase activity"/>
    <property type="evidence" value="ECO:0007669"/>
    <property type="project" value="UniProtKB-KW"/>
</dbReference>
<evidence type="ECO:0000256" key="4">
    <source>
        <dbReference type="ARBA" id="ARBA00022679"/>
    </source>
</evidence>
<dbReference type="NCBIfam" id="NF028537">
    <property type="entry name" value="P_eth_NH2_trans"/>
    <property type="match status" value="1"/>
</dbReference>
<dbReference type="RefSeq" id="WP_244954375.1">
    <property type="nucleotide sequence ID" value="NZ_CP035708.1"/>
</dbReference>
<proteinExistence type="predicted"/>
<keyword evidence="6 8" id="KW-1133">Transmembrane helix</keyword>
<feature type="domain" description="Sulfatase N-terminal" evidence="9">
    <location>
        <begin position="250"/>
        <end position="541"/>
    </location>
</feature>
<accession>A0ABV2IQV8</accession>
<dbReference type="InterPro" id="IPR017850">
    <property type="entry name" value="Alkaline_phosphatase_core_sf"/>
</dbReference>
<evidence type="ECO:0000313" key="11">
    <source>
        <dbReference type="EMBL" id="MET3605318.1"/>
    </source>
</evidence>
<dbReference type="PANTHER" id="PTHR30443:SF0">
    <property type="entry name" value="PHOSPHOETHANOLAMINE TRANSFERASE EPTA"/>
    <property type="match status" value="1"/>
</dbReference>